<dbReference type="OMA" id="TNKFMKY"/>
<keyword evidence="3" id="KW-1185">Reference proteome</keyword>
<evidence type="ECO:0000313" key="2">
    <source>
        <dbReference type="EMBL" id="EFA82191.1"/>
    </source>
</evidence>
<accession>D3B823</accession>
<evidence type="ECO:0000313" key="3">
    <source>
        <dbReference type="Proteomes" id="UP000001396"/>
    </source>
</evidence>
<dbReference type="STRING" id="670386.D3B823"/>
<keyword evidence="1" id="KW-0175">Coiled coil</keyword>
<protein>
    <submittedName>
        <fullName evidence="2">PH domain-containing protein</fullName>
    </submittedName>
</protein>
<proteinExistence type="predicted"/>
<dbReference type="Pfam" id="PF09755">
    <property type="entry name" value="DUF2046"/>
    <property type="match status" value="1"/>
</dbReference>
<organism evidence="2 3">
    <name type="scientific">Heterostelium pallidum (strain ATCC 26659 / Pp 5 / PN500)</name>
    <name type="common">Cellular slime mold</name>
    <name type="synonym">Polysphondylium pallidum</name>
    <dbReference type="NCBI Taxonomy" id="670386"/>
    <lineage>
        <taxon>Eukaryota</taxon>
        <taxon>Amoebozoa</taxon>
        <taxon>Evosea</taxon>
        <taxon>Eumycetozoa</taxon>
        <taxon>Dictyostelia</taxon>
        <taxon>Acytosteliales</taxon>
        <taxon>Acytosteliaceae</taxon>
        <taxon>Heterostelium</taxon>
    </lineage>
</organism>
<name>D3B823_HETP5</name>
<dbReference type="InParanoid" id="D3B823"/>
<evidence type="ECO:0000256" key="1">
    <source>
        <dbReference type="SAM" id="Coils"/>
    </source>
</evidence>
<dbReference type="RefSeq" id="XP_020434308.1">
    <property type="nucleotide sequence ID" value="XM_020575513.1"/>
</dbReference>
<dbReference type="EMBL" id="ADBJ01000020">
    <property type="protein sequence ID" value="EFA82191.1"/>
    <property type="molecule type" value="Genomic_DNA"/>
</dbReference>
<dbReference type="FunCoup" id="D3B823">
    <property type="interactions" value="421"/>
</dbReference>
<dbReference type="Proteomes" id="UP000001396">
    <property type="component" value="Unassembled WGS sequence"/>
</dbReference>
<reference evidence="2 3" key="1">
    <citation type="journal article" date="2011" name="Genome Res.">
        <title>Phylogeny-wide analysis of social amoeba genomes highlights ancient origins for complex intercellular communication.</title>
        <authorList>
            <person name="Heidel A.J."/>
            <person name="Lawal H.M."/>
            <person name="Felder M."/>
            <person name="Schilde C."/>
            <person name="Helps N.R."/>
            <person name="Tunggal B."/>
            <person name="Rivero F."/>
            <person name="John U."/>
            <person name="Schleicher M."/>
            <person name="Eichinger L."/>
            <person name="Platzer M."/>
            <person name="Noegel A.A."/>
            <person name="Schaap P."/>
            <person name="Gloeckner G."/>
        </authorList>
    </citation>
    <scope>NUCLEOTIDE SEQUENCE [LARGE SCALE GENOMIC DNA]</scope>
    <source>
        <strain evidence="3">ATCC 26659 / Pp 5 / PN500</strain>
    </source>
</reference>
<dbReference type="InterPro" id="IPR019152">
    <property type="entry name" value="DUF2046"/>
</dbReference>
<dbReference type="GeneID" id="31360100"/>
<sequence>METKSSKEIIDDLNKQLTLERARSRQLVEEVKQLKDAQLRIQLVTENEEEYITNKFMKYLHQLKKEKEELALKVEQEEEYLTNTLQKKMLAIMKEKIDLENQLEAEEEFIVNKLQKQIQEVMKEKKVLEKRLESEINDHKYLLKLEGEVIVLREKIKELEGSSEHNKEDLVALKSENFVLSQKIAREQERITKVNNENTNLLSKLEIGDERNFNKQKRNRSISVPNEVKLITPSSPSPKVAGSVPISRARSASSNSNPCLIAKVLKEGWIKIKVDTKIEKRYCELCSNGELREYLDDTKQVLMATQSMDNVVDITEIPGTPSLSTPLSSSGSSTLELLISPNNKDTSVSYYSIDKNEFSQWKNLMVQLMPKPPTTMI</sequence>
<dbReference type="PANTHER" id="PTHR15276">
    <property type="entry name" value="H4 D10S170 PROTEIN-RELATED"/>
    <property type="match status" value="1"/>
</dbReference>
<gene>
    <name evidence="2" type="primary">rcdII</name>
    <name evidence="2" type="ORF">PPL_04613</name>
</gene>
<dbReference type="PANTHER" id="PTHR15276:SF0">
    <property type="entry name" value="COILED-COIL DOMAIN-CONTAINING PROTEIN 6"/>
    <property type="match status" value="1"/>
</dbReference>
<comment type="caution">
    <text evidence="2">The sequence shown here is derived from an EMBL/GenBank/DDBJ whole genome shotgun (WGS) entry which is preliminary data.</text>
</comment>
<dbReference type="AlphaFoldDB" id="D3B823"/>
<feature type="coiled-coil region" evidence="1">
    <location>
        <begin position="111"/>
        <end position="204"/>
    </location>
</feature>